<evidence type="ECO:0000313" key="6">
    <source>
        <dbReference type="Ensembl" id="ENSHHUP00000020863.1"/>
    </source>
</evidence>
<protein>
    <recommendedName>
        <fullName evidence="8">Mitochondrial ribosomal protein S14</fullName>
    </recommendedName>
</protein>
<name>A0A4W5KU47_9TELE</name>
<dbReference type="GO" id="GO:0015935">
    <property type="term" value="C:small ribosomal subunit"/>
    <property type="evidence" value="ECO:0007669"/>
    <property type="project" value="TreeGrafter"/>
</dbReference>
<dbReference type="PANTHER" id="PTHR19836:SF19">
    <property type="entry name" value="SMALL RIBOSOMAL SUBUNIT PROTEIN US14M"/>
    <property type="match status" value="1"/>
</dbReference>
<dbReference type="Pfam" id="PF00673">
    <property type="entry name" value="Ribosomal_L5_C"/>
    <property type="match status" value="1"/>
</dbReference>
<dbReference type="NCBIfam" id="NF006477">
    <property type="entry name" value="PRK08881.1"/>
    <property type="match status" value="1"/>
</dbReference>
<feature type="domain" description="Large ribosomal subunit protein uL5 N-terminal" evidence="4">
    <location>
        <begin position="1"/>
        <end position="31"/>
    </location>
</feature>
<evidence type="ECO:0000256" key="1">
    <source>
        <dbReference type="ARBA" id="ARBA00009083"/>
    </source>
</evidence>
<dbReference type="GO" id="GO:0005737">
    <property type="term" value="C:cytoplasm"/>
    <property type="evidence" value="ECO:0007669"/>
    <property type="project" value="UniProtKB-ARBA"/>
</dbReference>
<keyword evidence="3" id="KW-0687">Ribonucleoprotein</keyword>
<accession>A0A4W5KU47</accession>
<dbReference type="AlphaFoldDB" id="A0A4W5KU47"/>
<dbReference type="SUPFAM" id="SSF55282">
    <property type="entry name" value="RL5-like"/>
    <property type="match status" value="1"/>
</dbReference>
<sequence length="128" mass="14687">MDHAVSDLEKIAGQKPVVTTARKSIAGFKIRDHYPVGCKVTLRRERMYEFLDRLVTISLPRNLSEEERFAARLQLQTLPRNASPVRQRRRCALTGRPRGVFRKFGLARNKLRELAMKGEIPGVTKASW</sequence>
<evidence type="ECO:0000256" key="2">
    <source>
        <dbReference type="ARBA" id="ARBA00022980"/>
    </source>
</evidence>
<dbReference type="Gene3D" id="3.30.1440.10">
    <property type="match status" value="1"/>
</dbReference>
<evidence type="ECO:0000313" key="7">
    <source>
        <dbReference type="Proteomes" id="UP000314982"/>
    </source>
</evidence>
<reference evidence="6" key="3">
    <citation type="submission" date="2025-09" db="UniProtKB">
        <authorList>
            <consortium name="Ensembl"/>
        </authorList>
    </citation>
    <scope>IDENTIFICATION</scope>
</reference>
<reference evidence="7" key="1">
    <citation type="submission" date="2018-06" db="EMBL/GenBank/DDBJ databases">
        <title>Genome assembly of Danube salmon.</title>
        <authorList>
            <person name="Macqueen D.J."/>
            <person name="Gundappa M.K."/>
        </authorList>
    </citation>
    <scope>NUCLEOTIDE SEQUENCE [LARGE SCALE GENOMIC DNA]</scope>
</reference>
<evidence type="ECO:0000256" key="3">
    <source>
        <dbReference type="ARBA" id="ARBA00023274"/>
    </source>
</evidence>
<dbReference type="STRING" id="62062.ENSHHUP00000020863"/>
<keyword evidence="2" id="KW-0689">Ribosomal protein</keyword>
<dbReference type="Ensembl" id="ENSHHUT00000021639.1">
    <property type="protein sequence ID" value="ENSHHUP00000020863.1"/>
    <property type="gene ID" value="ENSHHUG00000013081.1"/>
</dbReference>
<dbReference type="GeneTree" id="ENSGT00390000015663"/>
<reference evidence="6" key="2">
    <citation type="submission" date="2025-08" db="UniProtKB">
        <authorList>
            <consortium name="Ensembl"/>
        </authorList>
    </citation>
    <scope>IDENTIFICATION</scope>
</reference>
<dbReference type="Pfam" id="PF00253">
    <property type="entry name" value="Ribosomal_S14"/>
    <property type="match status" value="1"/>
</dbReference>
<dbReference type="GO" id="GO:0003735">
    <property type="term" value="F:structural constituent of ribosome"/>
    <property type="evidence" value="ECO:0007669"/>
    <property type="project" value="InterPro"/>
</dbReference>
<dbReference type="GO" id="GO:0006412">
    <property type="term" value="P:translation"/>
    <property type="evidence" value="ECO:0007669"/>
    <property type="project" value="InterPro"/>
</dbReference>
<dbReference type="Pfam" id="PF00281">
    <property type="entry name" value="Ribosomal_L5"/>
    <property type="match status" value="1"/>
</dbReference>
<keyword evidence="7" id="KW-1185">Reference proteome</keyword>
<organism evidence="6 7">
    <name type="scientific">Hucho hucho</name>
    <name type="common">huchen</name>
    <dbReference type="NCBI Taxonomy" id="62062"/>
    <lineage>
        <taxon>Eukaryota</taxon>
        <taxon>Metazoa</taxon>
        <taxon>Chordata</taxon>
        <taxon>Craniata</taxon>
        <taxon>Vertebrata</taxon>
        <taxon>Euteleostomi</taxon>
        <taxon>Actinopterygii</taxon>
        <taxon>Neopterygii</taxon>
        <taxon>Teleostei</taxon>
        <taxon>Protacanthopterygii</taxon>
        <taxon>Salmoniformes</taxon>
        <taxon>Salmonidae</taxon>
        <taxon>Salmoninae</taxon>
        <taxon>Hucho</taxon>
    </lineage>
</organism>
<evidence type="ECO:0000259" key="5">
    <source>
        <dbReference type="Pfam" id="PF00673"/>
    </source>
</evidence>
<comment type="similarity">
    <text evidence="1">Belongs to the universal ribosomal protein uS14 family.</text>
</comment>
<evidence type="ECO:0008006" key="8">
    <source>
        <dbReference type="Google" id="ProtNLM"/>
    </source>
</evidence>
<dbReference type="PROSITE" id="PS00358">
    <property type="entry name" value="RIBOSOMAL_L5"/>
    <property type="match status" value="1"/>
</dbReference>
<dbReference type="PANTHER" id="PTHR19836">
    <property type="entry name" value="30S RIBOSOMAL PROTEIN S14"/>
    <property type="match status" value="1"/>
</dbReference>
<feature type="domain" description="Large ribosomal subunit protein uL5 C-terminal" evidence="5">
    <location>
        <begin position="35"/>
        <end position="61"/>
    </location>
</feature>
<dbReference type="InterPro" id="IPR001209">
    <property type="entry name" value="Ribosomal_uS14"/>
</dbReference>
<dbReference type="InterPro" id="IPR031309">
    <property type="entry name" value="Ribosomal_uL5_C"/>
</dbReference>
<dbReference type="SUPFAM" id="SSF57716">
    <property type="entry name" value="Glucocorticoid receptor-like (DNA-binding domain)"/>
    <property type="match status" value="1"/>
</dbReference>
<evidence type="ECO:0000259" key="4">
    <source>
        <dbReference type="Pfam" id="PF00281"/>
    </source>
</evidence>
<dbReference type="InterPro" id="IPR022803">
    <property type="entry name" value="Ribosomal_uL5_dom_sf"/>
</dbReference>
<dbReference type="Proteomes" id="UP000314982">
    <property type="component" value="Unassembled WGS sequence"/>
</dbReference>
<dbReference type="InterPro" id="IPR020929">
    <property type="entry name" value="Ribosomal_uL5_CS"/>
</dbReference>
<proteinExistence type="inferred from homology"/>
<dbReference type="InterPro" id="IPR031310">
    <property type="entry name" value="Ribosomal_uL5_N"/>
</dbReference>